<feature type="domain" description="CoA-binding" evidence="1">
    <location>
        <begin position="2"/>
        <end position="114"/>
    </location>
</feature>
<keyword evidence="3" id="KW-1185">Reference proteome</keyword>
<dbReference type="AlphaFoldDB" id="A0A521F1M3"/>
<accession>A0A521F1M3</accession>
<reference evidence="2 3" key="1">
    <citation type="submission" date="2017-05" db="EMBL/GenBank/DDBJ databases">
        <authorList>
            <person name="Varghese N."/>
            <person name="Submissions S."/>
        </authorList>
    </citation>
    <scope>NUCLEOTIDE SEQUENCE [LARGE SCALE GENOMIC DNA]</scope>
    <source>
        <strain evidence="2 3">DSM 27040</strain>
    </source>
</reference>
<evidence type="ECO:0000259" key="1">
    <source>
        <dbReference type="Pfam" id="PF13380"/>
    </source>
</evidence>
<sequence>MKKTLVIGASENPERYSHKAIKMLNEHHHSILALGTRTGEVDGIKIQKEIDKNEDVHTITMYVGPRNQPVHYELIKQLKPQRIILNPGTENPELESLAKENNIEVIRACTLVMLSTGQY</sequence>
<dbReference type="InterPro" id="IPR036291">
    <property type="entry name" value="NAD(P)-bd_dom_sf"/>
</dbReference>
<dbReference type="RefSeq" id="WP_142534638.1">
    <property type="nucleotide sequence ID" value="NZ_FXTB01000013.1"/>
</dbReference>
<dbReference type="OrthoDB" id="708726at2"/>
<proteinExistence type="predicted"/>
<evidence type="ECO:0000313" key="3">
    <source>
        <dbReference type="Proteomes" id="UP000319040"/>
    </source>
</evidence>
<dbReference type="Pfam" id="PF13380">
    <property type="entry name" value="CoA_binding_2"/>
    <property type="match status" value="1"/>
</dbReference>
<protein>
    <recommendedName>
        <fullName evidence="1">CoA-binding domain-containing protein</fullName>
    </recommendedName>
</protein>
<dbReference type="Proteomes" id="UP000319040">
    <property type="component" value="Unassembled WGS sequence"/>
</dbReference>
<dbReference type="SUPFAM" id="SSF51735">
    <property type="entry name" value="NAD(P)-binding Rossmann-fold domains"/>
    <property type="match status" value="1"/>
</dbReference>
<organism evidence="2 3">
    <name type="scientific">Saccharicrinis carchari</name>
    <dbReference type="NCBI Taxonomy" id="1168039"/>
    <lineage>
        <taxon>Bacteria</taxon>
        <taxon>Pseudomonadati</taxon>
        <taxon>Bacteroidota</taxon>
        <taxon>Bacteroidia</taxon>
        <taxon>Marinilabiliales</taxon>
        <taxon>Marinilabiliaceae</taxon>
        <taxon>Saccharicrinis</taxon>
    </lineage>
</organism>
<dbReference type="Gene3D" id="3.40.50.720">
    <property type="entry name" value="NAD(P)-binding Rossmann-like Domain"/>
    <property type="match status" value="1"/>
</dbReference>
<name>A0A521F1M3_SACCC</name>
<dbReference type="InterPro" id="IPR003781">
    <property type="entry name" value="CoA-bd"/>
</dbReference>
<dbReference type="EMBL" id="FXTB01000013">
    <property type="protein sequence ID" value="SMO90094.1"/>
    <property type="molecule type" value="Genomic_DNA"/>
</dbReference>
<evidence type="ECO:0000313" key="2">
    <source>
        <dbReference type="EMBL" id="SMO90094.1"/>
    </source>
</evidence>
<gene>
    <name evidence="2" type="ORF">SAMN06265379_11315</name>
</gene>